<organism evidence="7 8">
    <name type="scientific">Phytophthora nicotianae P1976</name>
    <dbReference type="NCBI Taxonomy" id="1317066"/>
    <lineage>
        <taxon>Eukaryota</taxon>
        <taxon>Sar</taxon>
        <taxon>Stramenopiles</taxon>
        <taxon>Oomycota</taxon>
        <taxon>Peronosporomycetes</taxon>
        <taxon>Peronosporales</taxon>
        <taxon>Peronosporaceae</taxon>
        <taxon>Phytophthora</taxon>
    </lineage>
</organism>
<dbReference type="GO" id="GO:0005615">
    <property type="term" value="C:extracellular space"/>
    <property type="evidence" value="ECO:0007669"/>
    <property type="project" value="TreeGrafter"/>
</dbReference>
<feature type="domain" description="Peptidase M14" evidence="6">
    <location>
        <begin position="219"/>
        <end position="533"/>
    </location>
</feature>
<dbReference type="PANTHER" id="PTHR11705:SF119">
    <property type="entry name" value="OS02G0119300 PROTEIN"/>
    <property type="match status" value="1"/>
</dbReference>
<feature type="transmembrane region" description="Helical" evidence="5">
    <location>
        <begin position="764"/>
        <end position="785"/>
    </location>
</feature>
<dbReference type="GO" id="GO:0006508">
    <property type="term" value="P:proteolysis"/>
    <property type="evidence" value="ECO:0007669"/>
    <property type="project" value="InterPro"/>
</dbReference>
<dbReference type="Proteomes" id="UP000028582">
    <property type="component" value="Unassembled WGS sequence"/>
</dbReference>
<dbReference type="PRINTS" id="PR00765">
    <property type="entry name" value="CRBOXYPTASEA"/>
</dbReference>
<dbReference type="AlphaFoldDB" id="A0A080ZT73"/>
<dbReference type="Gene3D" id="3.40.630.10">
    <property type="entry name" value="Zn peptidases"/>
    <property type="match status" value="1"/>
</dbReference>
<gene>
    <name evidence="7" type="ORF">F444_13654</name>
</gene>
<dbReference type="GO" id="GO:0004181">
    <property type="term" value="F:metallocarboxypeptidase activity"/>
    <property type="evidence" value="ECO:0007669"/>
    <property type="project" value="InterPro"/>
</dbReference>
<feature type="compositionally biased region" description="Acidic residues" evidence="4">
    <location>
        <begin position="824"/>
        <end position="834"/>
    </location>
</feature>
<evidence type="ECO:0000256" key="5">
    <source>
        <dbReference type="SAM" id="Phobius"/>
    </source>
</evidence>
<keyword evidence="5" id="KW-0472">Membrane</keyword>
<dbReference type="EMBL" id="ANJA01002482">
    <property type="protein sequence ID" value="ETO69834.1"/>
    <property type="molecule type" value="Genomic_DNA"/>
</dbReference>
<evidence type="ECO:0000256" key="1">
    <source>
        <dbReference type="ARBA" id="ARBA00001947"/>
    </source>
</evidence>
<dbReference type="SMART" id="SM00631">
    <property type="entry name" value="Zn_pept"/>
    <property type="match status" value="1"/>
</dbReference>
<dbReference type="Pfam" id="PF00246">
    <property type="entry name" value="Peptidase_M14"/>
    <property type="match status" value="1"/>
</dbReference>
<accession>A0A080ZT73</accession>
<comment type="similarity">
    <text evidence="2 3">Belongs to the peptidase M14 family.</text>
</comment>
<feature type="active site" description="Proton donor/acceptor" evidence="3">
    <location>
        <position position="495"/>
    </location>
</feature>
<evidence type="ECO:0000313" key="8">
    <source>
        <dbReference type="Proteomes" id="UP000028582"/>
    </source>
</evidence>
<proteinExistence type="inferred from homology"/>
<evidence type="ECO:0000256" key="3">
    <source>
        <dbReference type="PROSITE-ProRule" id="PRU01379"/>
    </source>
</evidence>
<evidence type="ECO:0000259" key="6">
    <source>
        <dbReference type="PROSITE" id="PS52035"/>
    </source>
</evidence>
<dbReference type="InterPro" id="IPR000834">
    <property type="entry name" value="Peptidase_M14"/>
</dbReference>
<reference evidence="7 8" key="1">
    <citation type="submission" date="2013-11" db="EMBL/GenBank/DDBJ databases">
        <title>The Genome Sequence of Phytophthora parasitica P1976.</title>
        <authorList>
            <consortium name="The Broad Institute Genomics Platform"/>
            <person name="Russ C."/>
            <person name="Tyler B."/>
            <person name="Panabieres F."/>
            <person name="Shan W."/>
            <person name="Tripathy S."/>
            <person name="Grunwald N."/>
            <person name="Machado M."/>
            <person name="Johnson C.S."/>
            <person name="Walker B."/>
            <person name="Young S."/>
            <person name="Zeng Q."/>
            <person name="Gargeya S."/>
            <person name="Fitzgerald M."/>
            <person name="Haas B."/>
            <person name="Abouelleil A."/>
            <person name="Allen A.W."/>
            <person name="Alvarado L."/>
            <person name="Arachchi H.M."/>
            <person name="Berlin A.M."/>
            <person name="Chapman S.B."/>
            <person name="Gainer-Dewar J."/>
            <person name="Goldberg J."/>
            <person name="Griggs A."/>
            <person name="Gujja S."/>
            <person name="Hansen M."/>
            <person name="Howarth C."/>
            <person name="Imamovic A."/>
            <person name="Ireland A."/>
            <person name="Larimer J."/>
            <person name="McCowan C."/>
            <person name="Murphy C."/>
            <person name="Pearson M."/>
            <person name="Poon T.W."/>
            <person name="Priest M."/>
            <person name="Roberts A."/>
            <person name="Saif S."/>
            <person name="Shea T."/>
            <person name="Sisk P."/>
            <person name="Sykes S."/>
            <person name="Wortman J."/>
            <person name="Nusbaum C."/>
            <person name="Birren B."/>
        </authorList>
    </citation>
    <scope>NUCLEOTIDE SEQUENCE [LARGE SCALE GENOMIC DNA]</scope>
    <source>
        <strain evidence="7 8">P1976</strain>
    </source>
</reference>
<evidence type="ECO:0000256" key="4">
    <source>
        <dbReference type="SAM" id="MobiDB-lite"/>
    </source>
</evidence>
<dbReference type="CDD" id="cd03859">
    <property type="entry name" value="M14_CPT"/>
    <property type="match status" value="1"/>
</dbReference>
<dbReference type="GO" id="GO:0008270">
    <property type="term" value="F:zinc ion binding"/>
    <property type="evidence" value="ECO:0007669"/>
    <property type="project" value="InterPro"/>
</dbReference>
<feature type="compositionally biased region" description="Low complexity" evidence="4">
    <location>
        <begin position="858"/>
        <end position="867"/>
    </location>
</feature>
<sequence length="867" mass="95044">MTLEIHRTRECEFTRVWAANASSASNLSSLQQQQQATWSVPDASAVSVAHGSLQLRNSTLQISIPLKSNSTLHRLSLRTQLPPNALTTLKAQLNERIMVIKSPQAAASNEILLGSSSAVAVKLPCIKDVADSFHDVEFVWHDDWLRWYVDGVMLLEEFKLQEREDGHGIIELSVEEDTLSVDRIELSSANASDPYCAPRYSTSSNCRAQESFSPRLGSVRGSLSVVEVDAFIDEVAGNFPLITRVEDLGRSVEGRPLRALCLGACDPPEGKMVPQALFTGMHHAREPISMMNLVYTIDILTTDYRNGDLAALELLTSRQLWFILVVNPDGYAHNEMARVWEHNKMGQRKSGAHTCDRSPPDAGVDLNRNYDVCFARDSKGSSNDPCGDDYNGPRAFSEPETQAVRDVVERNTSDFSVALNYHSYGKYFNLPFACQVEGQPIEPNNSVFVALAREMAHFNGFNYGQSWKDSNLYTVNGETSDWMWQAHGIFAMSPEVGPSFQVASVPGFWPSPADVPQLSSELHYSNLYLASMAGPVYSLEVKSVQLGAIDDGGSTLSFVSVEVEVEVSNSGLRPGTAELLGSVFVNGTSASDPVHLELKAEPLGSGSLAQSHTVMIPYSIDDFHQSMRDIKDLYLIVRDTLSCHLFRVAVHFHTDVEKTNHPSFQTWTALPLPRCGTCELFGASEYADEGVDILHTSPICPDIKDVAFLESVHTRDAGAVISGIEPSEVPTLTTAANASGSSANADVTSKQQSSISSILPSVSWSGPVAMAALAGLVLLIVVMLFRRRRSSKKTRAKSASGTQKKRSNVQYSRIDANSPVKDNYDDEIDLVDAECGERGSSDDEDVVPRDRPRRTPRTQRSSSEEVV</sequence>
<comment type="cofactor">
    <cofactor evidence="1">
        <name>Zn(2+)</name>
        <dbReference type="ChEBI" id="CHEBI:29105"/>
    </cofactor>
</comment>
<keyword evidence="5" id="KW-0812">Transmembrane</keyword>
<protein>
    <recommendedName>
        <fullName evidence="6">Peptidase M14 domain-containing protein</fullName>
    </recommendedName>
</protein>
<dbReference type="PANTHER" id="PTHR11705">
    <property type="entry name" value="PROTEASE FAMILY M14 CARBOXYPEPTIDASE A,B"/>
    <property type="match status" value="1"/>
</dbReference>
<dbReference type="PROSITE" id="PS52035">
    <property type="entry name" value="PEPTIDASE_M14"/>
    <property type="match status" value="1"/>
</dbReference>
<feature type="compositionally biased region" description="Basic and acidic residues" evidence="4">
    <location>
        <begin position="835"/>
        <end position="850"/>
    </location>
</feature>
<keyword evidence="5" id="KW-1133">Transmembrane helix</keyword>
<feature type="region of interest" description="Disordered" evidence="4">
    <location>
        <begin position="792"/>
        <end position="867"/>
    </location>
</feature>
<dbReference type="SUPFAM" id="SSF53187">
    <property type="entry name" value="Zn-dependent exopeptidases"/>
    <property type="match status" value="1"/>
</dbReference>
<dbReference type="OrthoDB" id="3626597at2759"/>
<name>A0A080ZT73_PHYNI</name>
<evidence type="ECO:0000256" key="2">
    <source>
        <dbReference type="ARBA" id="ARBA00005988"/>
    </source>
</evidence>
<dbReference type="InterPro" id="IPR033810">
    <property type="entry name" value="Carboxypeptidase_T"/>
</dbReference>
<evidence type="ECO:0000313" key="7">
    <source>
        <dbReference type="EMBL" id="ETO69834.1"/>
    </source>
</evidence>
<comment type="caution">
    <text evidence="7">The sequence shown here is derived from an EMBL/GenBank/DDBJ whole genome shotgun (WGS) entry which is preliminary data.</text>
</comment>